<evidence type="ECO:0000313" key="2">
    <source>
        <dbReference type="Proteomes" id="UP001597319"/>
    </source>
</evidence>
<dbReference type="RefSeq" id="WP_378294652.1">
    <property type="nucleotide sequence ID" value="NZ_JBHULE010000024.1"/>
</dbReference>
<gene>
    <name evidence="1" type="ORF">ACFSR1_19090</name>
</gene>
<organism evidence="1 2">
    <name type="scientific">Aquimarina rubra</name>
    <dbReference type="NCBI Taxonomy" id="1920033"/>
    <lineage>
        <taxon>Bacteria</taxon>
        <taxon>Pseudomonadati</taxon>
        <taxon>Bacteroidota</taxon>
        <taxon>Flavobacteriia</taxon>
        <taxon>Flavobacteriales</taxon>
        <taxon>Flavobacteriaceae</taxon>
        <taxon>Aquimarina</taxon>
    </lineage>
</organism>
<sequence>MWNLFNNKRVVIESDRDSVCMGDDMSRHNEFTEFSEKTKMSKLILELKKIHSIAENWAIWAGTYDNYKCIKDSNGKWLIDEKTTIKVFFKSIEKYVFFDKESFEKKCGK</sequence>
<name>A0ABW5LLM3_9FLAO</name>
<accession>A0ABW5LLM3</accession>
<reference evidence="2" key="1">
    <citation type="journal article" date="2019" name="Int. J. Syst. Evol. Microbiol.">
        <title>The Global Catalogue of Microorganisms (GCM) 10K type strain sequencing project: providing services to taxonomists for standard genome sequencing and annotation.</title>
        <authorList>
            <consortium name="The Broad Institute Genomics Platform"/>
            <consortium name="The Broad Institute Genome Sequencing Center for Infectious Disease"/>
            <person name="Wu L."/>
            <person name="Ma J."/>
        </authorList>
    </citation>
    <scope>NUCLEOTIDE SEQUENCE [LARGE SCALE GENOMIC DNA]</scope>
    <source>
        <strain evidence="2">KCTC 52274</strain>
    </source>
</reference>
<protein>
    <submittedName>
        <fullName evidence="1">Uncharacterized protein</fullName>
    </submittedName>
</protein>
<evidence type="ECO:0000313" key="1">
    <source>
        <dbReference type="EMBL" id="MFD2564793.1"/>
    </source>
</evidence>
<dbReference type="EMBL" id="JBHULE010000024">
    <property type="protein sequence ID" value="MFD2564793.1"/>
    <property type="molecule type" value="Genomic_DNA"/>
</dbReference>
<proteinExistence type="predicted"/>
<comment type="caution">
    <text evidence="1">The sequence shown here is derived from an EMBL/GenBank/DDBJ whole genome shotgun (WGS) entry which is preliminary data.</text>
</comment>
<keyword evidence="2" id="KW-1185">Reference proteome</keyword>
<dbReference type="Proteomes" id="UP001597319">
    <property type="component" value="Unassembled WGS sequence"/>
</dbReference>